<dbReference type="EMBL" id="JBCLYO010000002">
    <property type="protein sequence ID" value="KAL0092170.1"/>
    <property type="molecule type" value="Genomic_DNA"/>
</dbReference>
<comment type="caution">
    <text evidence="1">The sequence shown here is derived from an EMBL/GenBank/DDBJ whole genome shotgun (WGS) entry which is preliminary data.</text>
</comment>
<reference evidence="1 2" key="1">
    <citation type="submission" date="2024-04" db="EMBL/GenBank/DDBJ databases">
        <title>Symmetric and asymmetric DNA N6-adenine methylation regulates different biological responses in Mucorales.</title>
        <authorList>
            <consortium name="Lawrence Berkeley National Laboratory"/>
            <person name="Lax C."/>
            <person name="Mondo S.J."/>
            <person name="Osorio-Concepcion M."/>
            <person name="Muszewska A."/>
            <person name="Corrochano-Luque M."/>
            <person name="Gutierrez G."/>
            <person name="Riley R."/>
            <person name="Lipzen A."/>
            <person name="Guo J."/>
            <person name="Hundley H."/>
            <person name="Amirebrahimi M."/>
            <person name="Ng V."/>
            <person name="Lorenzo-Gutierrez D."/>
            <person name="Binder U."/>
            <person name="Yang J."/>
            <person name="Song Y."/>
            <person name="Canovas D."/>
            <person name="Navarro E."/>
            <person name="Freitag M."/>
            <person name="Gabaldon T."/>
            <person name="Grigoriev I.V."/>
            <person name="Corrochano L.M."/>
            <person name="Nicolas F.E."/>
            <person name="Garre V."/>
        </authorList>
    </citation>
    <scope>NUCLEOTIDE SEQUENCE [LARGE SCALE GENOMIC DNA]</scope>
    <source>
        <strain evidence="1 2">L51</strain>
    </source>
</reference>
<dbReference type="Proteomes" id="UP001448207">
    <property type="component" value="Unassembled WGS sequence"/>
</dbReference>
<keyword evidence="2" id="KW-1185">Reference proteome</keyword>
<accession>A0ABR3B7Z4</accession>
<gene>
    <name evidence="1" type="ORF">J3Q64DRAFT_1717717</name>
</gene>
<protein>
    <submittedName>
        <fullName evidence="1">Uncharacterized protein</fullName>
    </submittedName>
</protein>
<name>A0ABR3B7Z4_PHYBL</name>
<organism evidence="1 2">
    <name type="scientific">Phycomyces blakesleeanus</name>
    <dbReference type="NCBI Taxonomy" id="4837"/>
    <lineage>
        <taxon>Eukaryota</taxon>
        <taxon>Fungi</taxon>
        <taxon>Fungi incertae sedis</taxon>
        <taxon>Mucoromycota</taxon>
        <taxon>Mucoromycotina</taxon>
        <taxon>Mucoromycetes</taxon>
        <taxon>Mucorales</taxon>
        <taxon>Phycomycetaceae</taxon>
        <taxon>Phycomyces</taxon>
    </lineage>
</organism>
<proteinExistence type="predicted"/>
<sequence length="350" mass="39917">MAATTYQRVGGNGELGSLLFKRIHQQDYDDYTNNRSPGSSNLPTEEAVDYGGIKTTGKCELPRKITIAPTISFVTKSEYEDYCQQWDPATGFTDAEPYNTRGESQLEQLELIKSGDLQGFTDSDRPTYISYHRGCGGLADRMSGMISTFFFALITDRAYLANWAEGNPIPLELLFDRPNVDWELRTLRRYLICLPGKDSLLGMEQVDLLNQNIPYGFNYDFNALWNASYIEVRSNRMSSVYPERLESIGLTKENAFVGSRRFLNAYKQMFEMNSILNPVHKQPHHKRVVYFLVTDSLKLRDEFVNIGTGHKDTTTVDKRATIEHIEPAQIAKYIDVEIPKEINRARMTPG</sequence>
<evidence type="ECO:0000313" key="1">
    <source>
        <dbReference type="EMBL" id="KAL0092170.1"/>
    </source>
</evidence>
<evidence type="ECO:0000313" key="2">
    <source>
        <dbReference type="Proteomes" id="UP001448207"/>
    </source>
</evidence>